<evidence type="ECO:0000256" key="7">
    <source>
        <dbReference type="ARBA" id="ARBA00022898"/>
    </source>
</evidence>
<dbReference type="InParanoid" id="A0A507B9Q2"/>
<dbReference type="InterPro" id="IPR015168">
    <property type="entry name" value="SsuA/THI5"/>
</dbReference>
<evidence type="ECO:0000256" key="8">
    <source>
        <dbReference type="ARBA" id="ARBA00022977"/>
    </source>
</evidence>
<gene>
    <name evidence="13" type="ORF">E0L32_004621</name>
</gene>
<protein>
    <recommendedName>
        <fullName evidence="11">4-amino-5-hydroxymethyl-2-methylpyrimidine phosphate synthase</fullName>
        <shortName evidence="11">HMP-P synthase</shortName>
        <shortName evidence="11">Hydroxymethylpyrimidine phosphate synthase</shortName>
    </recommendedName>
</protein>
<dbReference type="OrthoDB" id="3468995at2759"/>
<dbReference type="Pfam" id="PF09084">
    <property type="entry name" value="NMT1"/>
    <property type="match status" value="1"/>
</dbReference>
<keyword evidence="7 11" id="KW-0663">Pyridoxal phosphate</keyword>
<evidence type="ECO:0000256" key="11">
    <source>
        <dbReference type="RuleBase" id="RU367015"/>
    </source>
</evidence>
<proteinExistence type="inferred from homology"/>
<evidence type="ECO:0000256" key="2">
    <source>
        <dbReference type="ARBA" id="ARBA00004948"/>
    </source>
</evidence>
<sequence length="323" mass="35718">MAAPNGETNNLIRFHVAATGHSLNYLPEYIANRRGFFKEQGLEVTVSVPKPWDLVLDELADGTADAALGGIWVPSMYYATVKDYKAFAQLANRCPLALIRRGSSGPFKLADVVGKTVLMKSGNGASVGLFFKMLLRENGIDPNSVGYIQDLDGIMLSKLFQGGMGEYFLIDNVSARLMAQNNPDVSVAMEMVTHGGDIPWSVYYCELETITPAVLDVQKRFCAALIKGTDYVLHNDAETYKDDLAALFPATPIDLLVELTNTYKRDGMWSSPLVGRHSFDRWQKGIVDGHLTRKPFAYEILVDDGPVQAAKSILRDSRERRSE</sequence>
<keyword evidence="9 11" id="KW-0408">Iron</keyword>
<evidence type="ECO:0000256" key="5">
    <source>
        <dbReference type="ARBA" id="ARBA00022679"/>
    </source>
</evidence>
<comment type="function">
    <text evidence="1 11">Responsible for the formation of the pyrimidine heterocycle in the thiamine biosynthesis pathway. Catalyzes the formation of hydroxymethylpyrimidine phosphate (HMP-P) from histidine and pyridoxal phosphate (PLP). The protein uses PLP and the active site histidine to form HMP-P, generating an inactive enzyme. The enzyme can only undergo a single turnover, which suggests it is a suicide enzyme.</text>
</comment>
<dbReference type="PANTHER" id="PTHR31528">
    <property type="entry name" value="4-AMINO-5-HYDROXYMETHYL-2-METHYLPYRIMIDINE PHOSPHATE SYNTHASE THI11-RELATED"/>
    <property type="match status" value="1"/>
</dbReference>
<comment type="similarity">
    <text evidence="3 11">Belongs to the NMT1/THI5 family.</text>
</comment>
<comment type="subunit">
    <text evidence="4 11">Homodimer.</text>
</comment>
<evidence type="ECO:0000313" key="13">
    <source>
        <dbReference type="EMBL" id="TPX15344.1"/>
    </source>
</evidence>
<evidence type="ECO:0000256" key="9">
    <source>
        <dbReference type="ARBA" id="ARBA00023004"/>
    </source>
</evidence>
<dbReference type="GO" id="GO:0046872">
    <property type="term" value="F:metal ion binding"/>
    <property type="evidence" value="ECO:0007669"/>
    <property type="project" value="UniProtKB-KW"/>
</dbReference>
<dbReference type="PANTHER" id="PTHR31528:SF1">
    <property type="entry name" value="4-AMINO-5-HYDROXYMETHYL-2-METHYLPYRIMIDINE PHOSPHATE SYNTHASE THI11-RELATED"/>
    <property type="match status" value="1"/>
</dbReference>
<evidence type="ECO:0000256" key="1">
    <source>
        <dbReference type="ARBA" id="ARBA00003469"/>
    </source>
</evidence>
<comment type="cofactor">
    <cofactor evidence="11">
        <name>Fe cation</name>
        <dbReference type="ChEBI" id="CHEBI:24875"/>
    </cofactor>
</comment>
<dbReference type="Gene3D" id="3.40.190.10">
    <property type="entry name" value="Periplasmic binding protein-like II"/>
    <property type="match status" value="2"/>
</dbReference>
<comment type="catalytic activity">
    <reaction evidence="10">
        <text>N(6)-(pyridoxal phosphate)-L-lysyl-[4-amino-5-hydroxymethyl-2-methylpyrimidine phosphate synthase] + L-histidyl-[4-amino-5-hydroxymethyl-2-methylpyrimidine phosphate synthase] + 2 Fe(3+) + 4 H2O = L-lysyl-[4-amino-5-hydroxymethyl-2-methylpyrimidine phosphate synthase] + (2S)-2-amino-5-hydroxy-4-oxopentanoyl-[4-amino-5-hydroxymethyl-2-methylpyrimidine phosphate synthase] + 4-amino-2-methyl-5-(phosphooxymethyl)pyrimidine + 3-oxopropanoate + 2 Fe(2+) + 2 H(+)</text>
        <dbReference type="Rhea" id="RHEA:65756"/>
        <dbReference type="Rhea" id="RHEA-COMP:16892"/>
        <dbReference type="Rhea" id="RHEA-COMP:16893"/>
        <dbReference type="Rhea" id="RHEA-COMP:16894"/>
        <dbReference type="Rhea" id="RHEA-COMP:16895"/>
        <dbReference type="ChEBI" id="CHEBI:15377"/>
        <dbReference type="ChEBI" id="CHEBI:15378"/>
        <dbReference type="ChEBI" id="CHEBI:29033"/>
        <dbReference type="ChEBI" id="CHEBI:29034"/>
        <dbReference type="ChEBI" id="CHEBI:29969"/>
        <dbReference type="ChEBI" id="CHEBI:29979"/>
        <dbReference type="ChEBI" id="CHEBI:33190"/>
        <dbReference type="ChEBI" id="CHEBI:58354"/>
        <dbReference type="ChEBI" id="CHEBI:143915"/>
        <dbReference type="ChEBI" id="CHEBI:157692"/>
    </reaction>
    <physiologicalReaction direction="left-to-right" evidence="10">
        <dbReference type="Rhea" id="RHEA:65757"/>
    </physiologicalReaction>
</comment>
<comment type="pathway">
    <text evidence="2 11">Cofactor biosynthesis; thiamine diphosphate biosynthesis.</text>
</comment>
<keyword evidence="6" id="KW-0479">Metal-binding</keyword>
<accession>A0A507B9Q2</accession>
<evidence type="ECO:0000259" key="12">
    <source>
        <dbReference type="Pfam" id="PF09084"/>
    </source>
</evidence>
<dbReference type="EMBL" id="SKBQ01000022">
    <property type="protein sequence ID" value="TPX15344.1"/>
    <property type="molecule type" value="Genomic_DNA"/>
</dbReference>
<evidence type="ECO:0000256" key="3">
    <source>
        <dbReference type="ARBA" id="ARBA00009406"/>
    </source>
</evidence>
<evidence type="ECO:0000256" key="6">
    <source>
        <dbReference type="ARBA" id="ARBA00022723"/>
    </source>
</evidence>
<evidence type="ECO:0000256" key="4">
    <source>
        <dbReference type="ARBA" id="ARBA00011738"/>
    </source>
</evidence>
<name>A0A507B9Q2_9PEZI</name>
<dbReference type="GO" id="GO:0009228">
    <property type="term" value="P:thiamine biosynthetic process"/>
    <property type="evidence" value="ECO:0007669"/>
    <property type="project" value="UniProtKB-UniRule"/>
</dbReference>
<dbReference type="GeneID" id="41972068"/>
<feature type="domain" description="SsuA/THI5-like" evidence="12">
    <location>
        <begin position="24"/>
        <end position="236"/>
    </location>
</feature>
<dbReference type="RefSeq" id="XP_030997055.1">
    <property type="nucleotide sequence ID" value="XM_031139052.1"/>
</dbReference>
<comment type="caution">
    <text evidence="13">The sequence shown here is derived from an EMBL/GenBank/DDBJ whole genome shotgun (WGS) entry which is preliminary data.</text>
</comment>
<dbReference type="GO" id="GO:0009229">
    <property type="term" value="P:thiamine diphosphate biosynthetic process"/>
    <property type="evidence" value="ECO:0007669"/>
    <property type="project" value="UniProtKB-UniRule"/>
</dbReference>
<dbReference type="STRING" id="1093900.A0A507B9Q2"/>
<organism evidence="13 14">
    <name type="scientific">Thyridium curvatum</name>
    <dbReference type="NCBI Taxonomy" id="1093900"/>
    <lineage>
        <taxon>Eukaryota</taxon>
        <taxon>Fungi</taxon>
        <taxon>Dikarya</taxon>
        <taxon>Ascomycota</taxon>
        <taxon>Pezizomycotina</taxon>
        <taxon>Sordariomycetes</taxon>
        <taxon>Sordariomycetidae</taxon>
        <taxon>Thyridiales</taxon>
        <taxon>Thyridiaceae</taxon>
        <taxon>Thyridium</taxon>
    </lineage>
</organism>
<dbReference type="SUPFAM" id="SSF53850">
    <property type="entry name" value="Periplasmic binding protein-like II"/>
    <property type="match status" value="1"/>
</dbReference>
<reference evidence="13 14" key="1">
    <citation type="submission" date="2019-06" db="EMBL/GenBank/DDBJ databases">
        <title>Draft genome sequence of the filamentous fungus Phialemoniopsis curvata isolated from diesel fuel.</title>
        <authorList>
            <person name="Varaljay V.A."/>
            <person name="Lyon W.J."/>
            <person name="Crouch A.L."/>
            <person name="Drake C.E."/>
            <person name="Hollomon J.M."/>
            <person name="Nadeau L.J."/>
            <person name="Nunn H.S."/>
            <person name="Stevenson B.S."/>
            <person name="Bojanowski C.L."/>
            <person name="Crookes-Goodson W.J."/>
        </authorList>
    </citation>
    <scope>NUCLEOTIDE SEQUENCE [LARGE SCALE GENOMIC DNA]</scope>
    <source>
        <strain evidence="13 14">D216</strain>
    </source>
</reference>
<keyword evidence="14" id="KW-1185">Reference proteome</keyword>
<dbReference type="Proteomes" id="UP000319257">
    <property type="component" value="Unassembled WGS sequence"/>
</dbReference>
<dbReference type="InterPro" id="IPR027939">
    <property type="entry name" value="NMT1/THI5"/>
</dbReference>
<keyword evidence="5" id="KW-0808">Transferase</keyword>
<evidence type="ECO:0000256" key="10">
    <source>
        <dbReference type="ARBA" id="ARBA00048179"/>
    </source>
</evidence>
<dbReference type="AlphaFoldDB" id="A0A507B9Q2"/>
<evidence type="ECO:0000313" key="14">
    <source>
        <dbReference type="Proteomes" id="UP000319257"/>
    </source>
</evidence>
<keyword evidence="8 11" id="KW-0784">Thiamine biosynthesis</keyword>
<dbReference type="UniPathway" id="UPA00060"/>
<dbReference type="GO" id="GO:0016740">
    <property type="term" value="F:transferase activity"/>
    <property type="evidence" value="ECO:0007669"/>
    <property type="project" value="UniProtKB-KW"/>
</dbReference>